<evidence type="ECO:0000313" key="3">
    <source>
        <dbReference type="EMBL" id="KAF9066318.1"/>
    </source>
</evidence>
<dbReference type="AlphaFoldDB" id="A0A9P5U605"/>
<sequence length="277" mass="30886">MSATNPGITRSMTGLLERARPRRTPTALSSSSTTSLSSLASVSTPVAAPVSKLKPKVNDLLAERSQLQADLEKAANDFKVSEKQKADAEGQSQEILQQLTKEREISKALRRERDNAVTDAEASRKAAFEVDERAKESRKAALEAEQRAARAEKADKDSQLAREKLEKGLKETERLKEEMSERVKRVEKELAETEQARMVALKEAESLRGSLTQALQLGVQYQDGQLTIQKLDNDLREAKRVAEEVQGKLEKEEKVSRELRKEKEARKKAEDSSCVIA</sequence>
<evidence type="ECO:0000256" key="2">
    <source>
        <dbReference type="SAM" id="MobiDB-lite"/>
    </source>
</evidence>
<organism evidence="3 4">
    <name type="scientific">Rhodocollybia butyracea</name>
    <dbReference type="NCBI Taxonomy" id="206335"/>
    <lineage>
        <taxon>Eukaryota</taxon>
        <taxon>Fungi</taxon>
        <taxon>Dikarya</taxon>
        <taxon>Basidiomycota</taxon>
        <taxon>Agaricomycotina</taxon>
        <taxon>Agaricomycetes</taxon>
        <taxon>Agaricomycetidae</taxon>
        <taxon>Agaricales</taxon>
        <taxon>Marasmiineae</taxon>
        <taxon>Omphalotaceae</taxon>
        <taxon>Rhodocollybia</taxon>
    </lineage>
</organism>
<evidence type="ECO:0000313" key="4">
    <source>
        <dbReference type="Proteomes" id="UP000772434"/>
    </source>
</evidence>
<name>A0A9P5U605_9AGAR</name>
<feature type="compositionally biased region" description="Polar residues" evidence="2">
    <location>
        <begin position="1"/>
        <end position="12"/>
    </location>
</feature>
<feature type="region of interest" description="Disordered" evidence="2">
    <location>
        <begin position="110"/>
        <end position="162"/>
    </location>
</feature>
<evidence type="ECO:0000256" key="1">
    <source>
        <dbReference type="SAM" id="Coils"/>
    </source>
</evidence>
<accession>A0A9P5U605</accession>
<comment type="caution">
    <text evidence="3">The sequence shown here is derived from an EMBL/GenBank/DDBJ whole genome shotgun (WGS) entry which is preliminary data.</text>
</comment>
<feature type="region of interest" description="Disordered" evidence="2">
    <location>
        <begin position="246"/>
        <end position="277"/>
    </location>
</feature>
<reference evidence="3" key="1">
    <citation type="submission" date="2020-11" db="EMBL/GenBank/DDBJ databases">
        <authorList>
            <consortium name="DOE Joint Genome Institute"/>
            <person name="Ahrendt S."/>
            <person name="Riley R."/>
            <person name="Andreopoulos W."/>
            <person name="Labutti K."/>
            <person name="Pangilinan J."/>
            <person name="Ruiz-Duenas F.J."/>
            <person name="Barrasa J.M."/>
            <person name="Sanchez-Garcia M."/>
            <person name="Camarero S."/>
            <person name="Miyauchi S."/>
            <person name="Serrano A."/>
            <person name="Linde D."/>
            <person name="Babiker R."/>
            <person name="Drula E."/>
            <person name="Ayuso-Fernandez I."/>
            <person name="Pacheco R."/>
            <person name="Padilla G."/>
            <person name="Ferreira P."/>
            <person name="Barriuso J."/>
            <person name="Kellner H."/>
            <person name="Castanera R."/>
            <person name="Alfaro M."/>
            <person name="Ramirez L."/>
            <person name="Pisabarro A.G."/>
            <person name="Kuo A."/>
            <person name="Tritt A."/>
            <person name="Lipzen A."/>
            <person name="He G."/>
            <person name="Yan M."/>
            <person name="Ng V."/>
            <person name="Cullen D."/>
            <person name="Martin F."/>
            <person name="Rosso M.-N."/>
            <person name="Henrissat B."/>
            <person name="Hibbett D."/>
            <person name="Martinez A.T."/>
            <person name="Grigoriev I.V."/>
        </authorList>
    </citation>
    <scope>NUCLEOTIDE SEQUENCE</scope>
    <source>
        <strain evidence="3">AH 40177</strain>
    </source>
</reference>
<feature type="coiled-coil region" evidence="1">
    <location>
        <begin position="57"/>
        <end position="91"/>
    </location>
</feature>
<dbReference type="Proteomes" id="UP000772434">
    <property type="component" value="Unassembled WGS sequence"/>
</dbReference>
<protein>
    <submittedName>
        <fullName evidence="3">Uncharacterized protein</fullName>
    </submittedName>
</protein>
<proteinExistence type="predicted"/>
<feature type="region of interest" description="Disordered" evidence="2">
    <location>
        <begin position="1"/>
        <end position="48"/>
    </location>
</feature>
<dbReference type="EMBL" id="JADNRY010000089">
    <property type="protein sequence ID" value="KAF9066318.1"/>
    <property type="molecule type" value="Genomic_DNA"/>
</dbReference>
<gene>
    <name evidence="3" type="ORF">BDP27DRAFT_1423973</name>
</gene>
<keyword evidence="1" id="KW-0175">Coiled coil</keyword>
<feature type="compositionally biased region" description="Low complexity" evidence="2">
    <location>
        <begin position="24"/>
        <end position="48"/>
    </location>
</feature>
<dbReference type="OrthoDB" id="3041747at2759"/>
<feature type="compositionally biased region" description="Basic and acidic residues" evidence="2">
    <location>
        <begin position="246"/>
        <end position="271"/>
    </location>
</feature>
<keyword evidence="4" id="KW-1185">Reference proteome</keyword>